<evidence type="ECO:0008006" key="3">
    <source>
        <dbReference type="Google" id="ProtNLM"/>
    </source>
</evidence>
<dbReference type="AlphaFoldDB" id="A0A6A7KB96"/>
<dbReference type="RefSeq" id="WP_152805775.1">
    <property type="nucleotide sequence ID" value="NZ_WHNX01000027.1"/>
</dbReference>
<evidence type="ECO:0000313" key="1">
    <source>
        <dbReference type="EMBL" id="MPW26798.1"/>
    </source>
</evidence>
<dbReference type="EMBL" id="WHNX01000027">
    <property type="protein sequence ID" value="MPW26798.1"/>
    <property type="molecule type" value="Genomic_DNA"/>
</dbReference>
<proteinExistence type="predicted"/>
<reference evidence="1 2" key="1">
    <citation type="submission" date="2019-10" db="EMBL/GenBank/DDBJ databases">
        <title>Alkalibaculum tamaniensis sp.nov., a new alkaliphilic acetogen, isolated on methoxylated aromatics from a mud volcano.</title>
        <authorList>
            <person name="Khomyakova M.A."/>
            <person name="Merkel A.Y."/>
            <person name="Bonch-Osmolovskaya E.A."/>
            <person name="Slobodkin A.I."/>
        </authorList>
    </citation>
    <scope>NUCLEOTIDE SEQUENCE [LARGE SCALE GENOMIC DNA]</scope>
    <source>
        <strain evidence="1 2">M08DMB</strain>
    </source>
</reference>
<accession>A0A6A7KB96</accession>
<dbReference type="InterPro" id="IPR014958">
    <property type="entry name" value="DGC"/>
</dbReference>
<comment type="caution">
    <text evidence="1">The sequence shown here is derived from an EMBL/GenBank/DDBJ whole genome shotgun (WGS) entry which is preliminary data.</text>
</comment>
<dbReference type="Pfam" id="PF08859">
    <property type="entry name" value="DGC"/>
    <property type="match status" value="1"/>
</dbReference>
<sequence>MSEEEKNELRIVACPGMCNLAKLTSNAAAQVANDGHGKFVKLAGRAKEVKMRLAEAAEGAQEWVLVEGCDYRCGKKFLDREGIQVEKNFLVSSTGIERGIHVVYGDEVVKHVVKAIKAFLDN</sequence>
<organism evidence="1 2">
    <name type="scientific">Alkalibaculum sporogenes</name>
    <dbReference type="NCBI Taxonomy" id="2655001"/>
    <lineage>
        <taxon>Bacteria</taxon>
        <taxon>Bacillati</taxon>
        <taxon>Bacillota</taxon>
        <taxon>Clostridia</taxon>
        <taxon>Eubacteriales</taxon>
        <taxon>Eubacteriaceae</taxon>
        <taxon>Alkalibaculum</taxon>
    </lineage>
</organism>
<name>A0A6A7KB96_9FIRM</name>
<protein>
    <recommendedName>
        <fullName evidence="3">Zinc-binding protein</fullName>
    </recommendedName>
</protein>
<evidence type="ECO:0000313" key="2">
    <source>
        <dbReference type="Proteomes" id="UP000440004"/>
    </source>
</evidence>
<gene>
    <name evidence="1" type="ORF">GC105_13485</name>
</gene>
<keyword evidence="2" id="KW-1185">Reference proteome</keyword>
<dbReference type="Proteomes" id="UP000440004">
    <property type="component" value="Unassembled WGS sequence"/>
</dbReference>